<dbReference type="Pfam" id="PF03446">
    <property type="entry name" value="NAD_binding_2"/>
    <property type="match status" value="1"/>
</dbReference>
<comment type="similarity">
    <text evidence="1">Belongs to the HIBADH-related family.</text>
</comment>
<sequence length="289" mass="30330">MKKIGWIGTGIMGAAMVRNLMKAGYEMYVYNRTKEKAAPLLEQGAHWCASPGECAKQCEAVVTIVGYPADVKALYLGEDGILEHAGQGTYVVDMTTSSPSLAEEIFEEARRRGVHALDAPVTGGDTGAKAGTLTILAGGREEDFQAVLPILEAMGKKIFYMGGPGAGQKTKLCNQIAIAGALAGACEAISYAELSGLDAERVLGAISTGAAGSFQMSNVAAKGLAGDYTPGFMLKHFIKDMRLGAEASESCGGSLKVLSQVLKECGVLEEKGLGEEGTQALLKYYRDRS</sequence>
<proteinExistence type="inferred from homology"/>
<dbReference type="InterPro" id="IPR013328">
    <property type="entry name" value="6PGD_dom2"/>
</dbReference>
<dbReference type="EMBL" id="CP060635">
    <property type="protein sequence ID" value="QNM09818.1"/>
    <property type="molecule type" value="Genomic_DNA"/>
</dbReference>
<dbReference type="PANTHER" id="PTHR43060">
    <property type="entry name" value="3-HYDROXYISOBUTYRATE DEHYDROGENASE-LIKE 1, MITOCHONDRIAL-RELATED"/>
    <property type="match status" value="1"/>
</dbReference>
<evidence type="ECO:0000259" key="6">
    <source>
        <dbReference type="Pfam" id="PF14833"/>
    </source>
</evidence>
<evidence type="ECO:0000259" key="5">
    <source>
        <dbReference type="Pfam" id="PF03446"/>
    </source>
</evidence>
<dbReference type="GO" id="GO:0016491">
    <property type="term" value="F:oxidoreductase activity"/>
    <property type="evidence" value="ECO:0007669"/>
    <property type="project" value="UniProtKB-KW"/>
</dbReference>
<dbReference type="SUPFAM" id="SSF48179">
    <property type="entry name" value="6-phosphogluconate dehydrogenase C-terminal domain-like"/>
    <property type="match status" value="1"/>
</dbReference>
<organism evidence="7 8">
    <name type="scientific">Wansuia hejianensis</name>
    <dbReference type="NCBI Taxonomy" id="2763667"/>
    <lineage>
        <taxon>Bacteria</taxon>
        <taxon>Bacillati</taxon>
        <taxon>Bacillota</taxon>
        <taxon>Clostridia</taxon>
        <taxon>Lachnospirales</taxon>
        <taxon>Lachnospiraceae</taxon>
        <taxon>Wansuia</taxon>
    </lineage>
</organism>
<dbReference type="Gene3D" id="3.40.50.720">
    <property type="entry name" value="NAD(P)-binding Rossmann-like Domain"/>
    <property type="match status" value="1"/>
</dbReference>
<name>A0A7G9GG86_9FIRM</name>
<gene>
    <name evidence="7" type="ORF">H9Q79_05905</name>
</gene>
<evidence type="ECO:0000313" key="7">
    <source>
        <dbReference type="EMBL" id="QNM09818.1"/>
    </source>
</evidence>
<dbReference type="PANTHER" id="PTHR43060:SF15">
    <property type="entry name" value="3-HYDROXYISOBUTYRATE DEHYDROGENASE-LIKE 1, MITOCHONDRIAL-RELATED"/>
    <property type="match status" value="1"/>
</dbReference>
<dbReference type="InterPro" id="IPR006115">
    <property type="entry name" value="6PGDH_NADP-bd"/>
</dbReference>
<evidence type="ECO:0000256" key="1">
    <source>
        <dbReference type="ARBA" id="ARBA00009080"/>
    </source>
</evidence>
<dbReference type="GO" id="GO:0050661">
    <property type="term" value="F:NADP binding"/>
    <property type="evidence" value="ECO:0007669"/>
    <property type="project" value="InterPro"/>
</dbReference>
<protein>
    <submittedName>
        <fullName evidence="7">NAD(P)-dependent oxidoreductase</fullName>
    </submittedName>
</protein>
<evidence type="ECO:0000256" key="2">
    <source>
        <dbReference type="ARBA" id="ARBA00023002"/>
    </source>
</evidence>
<feature type="domain" description="3-hydroxyisobutyrate dehydrogenase-like NAD-binding" evidence="6">
    <location>
        <begin position="165"/>
        <end position="285"/>
    </location>
</feature>
<evidence type="ECO:0000256" key="3">
    <source>
        <dbReference type="ARBA" id="ARBA00023027"/>
    </source>
</evidence>
<keyword evidence="2" id="KW-0560">Oxidoreductase</keyword>
<dbReference type="KEGG" id="whj:H9Q79_05905"/>
<dbReference type="SUPFAM" id="SSF51735">
    <property type="entry name" value="NAD(P)-binding Rossmann-fold domains"/>
    <property type="match status" value="1"/>
</dbReference>
<accession>A0A7G9GG86</accession>
<dbReference type="AlphaFoldDB" id="A0A7G9GG86"/>
<reference evidence="7 8" key="1">
    <citation type="submission" date="2020-08" db="EMBL/GenBank/DDBJ databases">
        <authorList>
            <person name="Liu C."/>
            <person name="Sun Q."/>
        </authorList>
    </citation>
    <scope>NUCLEOTIDE SEQUENCE [LARGE SCALE GENOMIC DNA]</scope>
    <source>
        <strain evidence="7 8">NSJ-29</strain>
    </source>
</reference>
<evidence type="ECO:0000313" key="8">
    <source>
        <dbReference type="Proteomes" id="UP000515860"/>
    </source>
</evidence>
<dbReference type="InterPro" id="IPR008927">
    <property type="entry name" value="6-PGluconate_DH-like_C_sf"/>
</dbReference>
<dbReference type="PIRSF" id="PIRSF000103">
    <property type="entry name" value="HIBADH"/>
    <property type="match status" value="1"/>
</dbReference>
<feature type="active site" evidence="4">
    <location>
        <position position="171"/>
    </location>
</feature>
<dbReference type="Pfam" id="PF14833">
    <property type="entry name" value="NAD_binding_11"/>
    <property type="match status" value="1"/>
</dbReference>
<dbReference type="Proteomes" id="UP000515860">
    <property type="component" value="Chromosome"/>
</dbReference>
<feature type="domain" description="6-phosphogluconate dehydrogenase NADP-binding" evidence="5">
    <location>
        <begin position="3"/>
        <end position="162"/>
    </location>
</feature>
<dbReference type="Gene3D" id="1.10.1040.10">
    <property type="entry name" value="N-(1-d-carboxylethyl)-l-norvaline Dehydrogenase, domain 2"/>
    <property type="match status" value="1"/>
</dbReference>
<keyword evidence="8" id="KW-1185">Reference proteome</keyword>
<dbReference type="InterPro" id="IPR029154">
    <property type="entry name" value="HIBADH-like_NADP-bd"/>
</dbReference>
<dbReference type="InterPro" id="IPR015815">
    <property type="entry name" value="HIBADH-related"/>
</dbReference>
<keyword evidence="3" id="KW-0520">NAD</keyword>
<dbReference type="GO" id="GO:0051287">
    <property type="term" value="F:NAD binding"/>
    <property type="evidence" value="ECO:0007669"/>
    <property type="project" value="InterPro"/>
</dbReference>
<dbReference type="InterPro" id="IPR036291">
    <property type="entry name" value="NAD(P)-bd_dom_sf"/>
</dbReference>
<evidence type="ECO:0000256" key="4">
    <source>
        <dbReference type="PIRSR" id="PIRSR000103-1"/>
    </source>
</evidence>